<protein>
    <submittedName>
        <fullName evidence="3">SH3 domain-containing protein</fullName>
    </submittedName>
</protein>
<dbReference type="Gene3D" id="2.30.30.40">
    <property type="entry name" value="SH3 Domains"/>
    <property type="match status" value="1"/>
</dbReference>
<feature type="domain" description="SH3" evidence="2">
    <location>
        <begin position="58"/>
        <end position="114"/>
    </location>
</feature>
<evidence type="ECO:0000256" key="1">
    <source>
        <dbReference type="ARBA" id="ARBA00022443"/>
    </source>
</evidence>
<dbReference type="Pfam" id="PF07653">
    <property type="entry name" value="SH3_2"/>
    <property type="match status" value="1"/>
</dbReference>
<reference evidence="3 4" key="1">
    <citation type="submission" date="2020-11" db="EMBL/GenBank/DDBJ databases">
        <title>Draft Genome Sequence and Secondary Metabolite Biosynthetic Potential of the Lysobacter niastensis Type strain DSM 18481.</title>
        <authorList>
            <person name="Turrini P."/>
            <person name="Artuso I."/>
            <person name="Tescari M."/>
            <person name="Lugli G.A."/>
            <person name="Frangipani E."/>
            <person name="Ventura M."/>
            <person name="Visca P."/>
        </authorList>
    </citation>
    <scope>NUCLEOTIDE SEQUENCE [LARGE SCALE GENOMIC DNA]</scope>
    <source>
        <strain evidence="3 4">DSM 18481</strain>
    </source>
</reference>
<evidence type="ECO:0000259" key="2">
    <source>
        <dbReference type="PROSITE" id="PS50002"/>
    </source>
</evidence>
<evidence type="ECO:0000313" key="3">
    <source>
        <dbReference type="EMBL" id="MBF6024973.1"/>
    </source>
</evidence>
<organism evidence="3 4">
    <name type="scientific">Lysobacter niastensis</name>
    <dbReference type="NCBI Taxonomy" id="380629"/>
    <lineage>
        <taxon>Bacteria</taxon>
        <taxon>Pseudomonadati</taxon>
        <taxon>Pseudomonadota</taxon>
        <taxon>Gammaproteobacteria</taxon>
        <taxon>Lysobacterales</taxon>
        <taxon>Lysobacteraceae</taxon>
        <taxon>Lysobacter</taxon>
    </lineage>
</organism>
<sequence>MRRARVVVSHHAPDRPAIQVARGDQVTLGDRDRDWPQFVWATLAEGHGGWIPAALFDGEHGPATALSDYDTRELDAEADEILTLHYELAQWWWAENARGLKGWIPDRALQMLDEDGK</sequence>
<dbReference type="InterPro" id="IPR014593">
    <property type="entry name" value="UCP034961_SH3_2"/>
</dbReference>
<dbReference type="Proteomes" id="UP001429984">
    <property type="component" value="Unassembled WGS sequence"/>
</dbReference>
<proteinExistence type="predicted"/>
<keyword evidence="1" id="KW-0728">SH3 domain</keyword>
<accession>A0ABS0B7H8</accession>
<dbReference type="InterPro" id="IPR001452">
    <property type="entry name" value="SH3_domain"/>
</dbReference>
<dbReference type="SUPFAM" id="SSF50044">
    <property type="entry name" value="SH3-domain"/>
    <property type="match status" value="1"/>
</dbReference>
<dbReference type="RefSeq" id="WP_194931587.1">
    <property type="nucleotide sequence ID" value="NZ_JADLZT010000007.1"/>
</dbReference>
<comment type="caution">
    <text evidence="3">The sequence shown here is derived from an EMBL/GenBank/DDBJ whole genome shotgun (WGS) entry which is preliminary data.</text>
</comment>
<dbReference type="PIRSF" id="PIRSF034961">
    <property type="entry name" value="UCP034961_SH3_2"/>
    <property type="match status" value="1"/>
</dbReference>
<dbReference type="PROSITE" id="PS50002">
    <property type="entry name" value="SH3"/>
    <property type="match status" value="1"/>
</dbReference>
<dbReference type="CDD" id="cd00174">
    <property type="entry name" value="SH3"/>
    <property type="match status" value="1"/>
</dbReference>
<dbReference type="InterPro" id="IPR036028">
    <property type="entry name" value="SH3-like_dom_sf"/>
</dbReference>
<keyword evidence="4" id="KW-1185">Reference proteome</keyword>
<dbReference type="EMBL" id="JADLZT010000007">
    <property type="protein sequence ID" value="MBF6024973.1"/>
    <property type="molecule type" value="Genomic_DNA"/>
</dbReference>
<evidence type="ECO:0000313" key="4">
    <source>
        <dbReference type="Proteomes" id="UP001429984"/>
    </source>
</evidence>
<gene>
    <name evidence="3" type="ORF">IU514_13150</name>
</gene>
<name>A0ABS0B7H8_9GAMM</name>